<dbReference type="CDD" id="cd01610">
    <property type="entry name" value="PAP2_like"/>
    <property type="match status" value="1"/>
</dbReference>
<feature type="compositionally biased region" description="Low complexity" evidence="7">
    <location>
        <begin position="213"/>
        <end position="239"/>
    </location>
</feature>
<dbReference type="InterPro" id="IPR000326">
    <property type="entry name" value="PAP2/HPO"/>
</dbReference>
<dbReference type="Pfam" id="PF01569">
    <property type="entry name" value="PAP2"/>
    <property type="match status" value="1"/>
</dbReference>
<evidence type="ECO:0000256" key="4">
    <source>
        <dbReference type="ARBA" id="ARBA00022801"/>
    </source>
</evidence>
<dbReference type="SMART" id="SM00014">
    <property type="entry name" value="acidPPc"/>
    <property type="match status" value="1"/>
</dbReference>
<evidence type="ECO:0000256" key="5">
    <source>
        <dbReference type="ARBA" id="ARBA00022989"/>
    </source>
</evidence>
<dbReference type="PANTHER" id="PTHR14969:SF62">
    <property type="entry name" value="DECAPRENYLPHOSPHORYL-5-PHOSPHORIBOSE PHOSPHATASE RV3807C-RELATED"/>
    <property type="match status" value="1"/>
</dbReference>
<feature type="transmembrane region" description="Helical" evidence="8">
    <location>
        <begin position="82"/>
        <end position="104"/>
    </location>
</feature>
<sequence>MRTSARSAERAGMMLIAASVLVVALYMLRDVSAALYRAIVPHTADLPGVGLIADVGLLVLVALFAVLAVQMWRTRSPYLGDLLMGGFGVVVAYALSEIVKSLVAEDRPCRAQVALPDCPAVGDWSFPSNHTVIAIGLATAIVLASEQVLSSLQRGLVIALGVLIGLARVLQGVHYPHDVLAGAILGSSVTIAVVVMLVPWARGKARALGRRTPAAVSPAPDGPPADGAAADGPAADIEA</sequence>
<evidence type="ECO:0000313" key="10">
    <source>
        <dbReference type="EMBL" id="MFM1730383.1"/>
    </source>
</evidence>
<feature type="transmembrane region" description="Helical" evidence="8">
    <location>
        <begin position="156"/>
        <end position="173"/>
    </location>
</feature>
<evidence type="ECO:0000256" key="6">
    <source>
        <dbReference type="ARBA" id="ARBA00023136"/>
    </source>
</evidence>
<keyword evidence="5 8" id="KW-1133">Transmembrane helix</keyword>
<proteinExistence type="predicted"/>
<evidence type="ECO:0000256" key="2">
    <source>
        <dbReference type="ARBA" id="ARBA00022475"/>
    </source>
</evidence>
<keyword evidence="3 8" id="KW-0812">Transmembrane</keyword>
<evidence type="ECO:0000313" key="11">
    <source>
        <dbReference type="Proteomes" id="UP001629744"/>
    </source>
</evidence>
<dbReference type="PANTHER" id="PTHR14969">
    <property type="entry name" value="SPHINGOSINE-1-PHOSPHATE PHOSPHOHYDROLASE"/>
    <property type="match status" value="1"/>
</dbReference>
<evidence type="ECO:0000256" key="1">
    <source>
        <dbReference type="ARBA" id="ARBA00004651"/>
    </source>
</evidence>
<comment type="subcellular location">
    <subcellularLocation>
        <location evidence="1">Cell membrane</location>
        <topology evidence="1">Multi-pass membrane protein</topology>
    </subcellularLocation>
</comment>
<feature type="transmembrane region" description="Helical" evidence="8">
    <location>
        <begin position="49"/>
        <end position="70"/>
    </location>
</feature>
<evidence type="ECO:0000259" key="9">
    <source>
        <dbReference type="SMART" id="SM00014"/>
    </source>
</evidence>
<dbReference type="InterPro" id="IPR036938">
    <property type="entry name" value="PAP2/HPO_sf"/>
</dbReference>
<keyword evidence="2" id="KW-1003">Cell membrane</keyword>
<dbReference type="Proteomes" id="UP001629744">
    <property type="component" value="Unassembled WGS sequence"/>
</dbReference>
<evidence type="ECO:0000256" key="8">
    <source>
        <dbReference type="SAM" id="Phobius"/>
    </source>
</evidence>
<feature type="region of interest" description="Disordered" evidence="7">
    <location>
        <begin position="211"/>
        <end position="239"/>
    </location>
</feature>
<evidence type="ECO:0000256" key="7">
    <source>
        <dbReference type="SAM" id="MobiDB-lite"/>
    </source>
</evidence>
<dbReference type="RefSeq" id="WP_348604138.1">
    <property type="nucleotide sequence ID" value="NZ_CP157276.1"/>
</dbReference>
<name>A0ABW9FYL5_9NOCA</name>
<gene>
    <name evidence="10" type="ORF">ABEU19_003915</name>
</gene>
<keyword evidence="4" id="KW-0378">Hydrolase</keyword>
<feature type="domain" description="Phosphatidic acid phosphatase type 2/haloperoxidase" evidence="9">
    <location>
        <begin position="82"/>
        <end position="194"/>
    </location>
</feature>
<dbReference type="Gene3D" id="1.20.144.10">
    <property type="entry name" value="Phosphatidic acid phosphatase type 2/haloperoxidase"/>
    <property type="match status" value="1"/>
</dbReference>
<feature type="transmembrane region" description="Helical" evidence="8">
    <location>
        <begin position="179"/>
        <end position="201"/>
    </location>
</feature>
<accession>A0ABW9FYL5</accession>
<feature type="transmembrane region" description="Helical" evidence="8">
    <location>
        <begin position="124"/>
        <end position="144"/>
    </location>
</feature>
<keyword evidence="6 8" id="KW-0472">Membrane</keyword>
<organism evidence="10 11">
    <name type="scientific">Prescottella soli</name>
    <dbReference type="NCBI Taxonomy" id="1543852"/>
    <lineage>
        <taxon>Bacteria</taxon>
        <taxon>Bacillati</taxon>
        <taxon>Actinomycetota</taxon>
        <taxon>Actinomycetes</taxon>
        <taxon>Mycobacteriales</taxon>
        <taxon>Nocardiaceae</taxon>
        <taxon>Prescottella</taxon>
    </lineage>
</organism>
<protein>
    <submittedName>
        <fullName evidence="10">Phosphatase PAP2 family protein</fullName>
    </submittedName>
</protein>
<keyword evidence="11" id="KW-1185">Reference proteome</keyword>
<reference evidence="10 11" key="1">
    <citation type="submission" date="2023-11" db="EMBL/GenBank/DDBJ databases">
        <authorList>
            <person name="Val-Calvo J."/>
            <person name="Scortti M."/>
            <person name="Vazquez-Boland J."/>
        </authorList>
    </citation>
    <scope>NUCLEOTIDE SEQUENCE [LARGE SCALE GENOMIC DNA]</scope>
    <source>
        <strain evidence="10 11">DSM 46662</strain>
    </source>
</reference>
<dbReference type="EMBL" id="JBDLNU010000005">
    <property type="protein sequence ID" value="MFM1730383.1"/>
    <property type="molecule type" value="Genomic_DNA"/>
</dbReference>
<comment type="caution">
    <text evidence="10">The sequence shown here is derived from an EMBL/GenBank/DDBJ whole genome shotgun (WGS) entry which is preliminary data.</text>
</comment>
<dbReference type="SUPFAM" id="SSF48317">
    <property type="entry name" value="Acid phosphatase/Vanadium-dependent haloperoxidase"/>
    <property type="match status" value="1"/>
</dbReference>
<evidence type="ECO:0000256" key="3">
    <source>
        <dbReference type="ARBA" id="ARBA00022692"/>
    </source>
</evidence>